<comment type="similarity">
    <text evidence="1 7">Belongs to the small GTPase superfamily. Arf family.</text>
</comment>
<evidence type="ECO:0000256" key="2">
    <source>
        <dbReference type="ARBA" id="ARBA00019766"/>
    </source>
</evidence>
<reference evidence="10" key="1">
    <citation type="submission" date="2017-02" db="UniProtKB">
        <authorList>
            <consortium name="WormBaseParasite"/>
        </authorList>
    </citation>
    <scope>IDENTIFICATION</scope>
</reference>
<organism evidence="10">
    <name type="scientific">Enterobius vermicularis</name>
    <name type="common">Human pinworm</name>
    <dbReference type="NCBI Taxonomy" id="51028"/>
    <lineage>
        <taxon>Eukaryota</taxon>
        <taxon>Metazoa</taxon>
        <taxon>Ecdysozoa</taxon>
        <taxon>Nematoda</taxon>
        <taxon>Chromadorea</taxon>
        <taxon>Rhabditida</taxon>
        <taxon>Spirurina</taxon>
        <taxon>Oxyuridomorpha</taxon>
        <taxon>Oxyuroidea</taxon>
        <taxon>Oxyuridae</taxon>
        <taxon>Enterobius</taxon>
    </lineage>
</organism>
<evidence type="ECO:0000256" key="6">
    <source>
        <dbReference type="PIRSR" id="PIRSR606689-2"/>
    </source>
</evidence>
<dbReference type="SMART" id="SM00177">
    <property type="entry name" value="ARF"/>
    <property type="match status" value="1"/>
</dbReference>
<evidence type="ECO:0000256" key="7">
    <source>
        <dbReference type="RuleBase" id="RU003925"/>
    </source>
</evidence>
<proteinExistence type="inferred from homology"/>
<protein>
    <recommendedName>
        <fullName evidence="2">ADP-ribosylation factor-like protein 6</fullName>
    </recommendedName>
</protein>
<evidence type="ECO:0000256" key="3">
    <source>
        <dbReference type="ARBA" id="ARBA00022741"/>
    </source>
</evidence>
<dbReference type="GO" id="GO:0003924">
    <property type="term" value="F:GTPase activity"/>
    <property type="evidence" value="ECO:0007669"/>
    <property type="project" value="InterPro"/>
</dbReference>
<dbReference type="EMBL" id="UXUI01012243">
    <property type="protein sequence ID" value="VDD96785.1"/>
    <property type="molecule type" value="Genomic_DNA"/>
</dbReference>
<dbReference type="Proteomes" id="UP000274131">
    <property type="component" value="Unassembled WGS sequence"/>
</dbReference>
<accession>A0A0N4VMZ0</accession>
<evidence type="ECO:0000256" key="1">
    <source>
        <dbReference type="ARBA" id="ARBA00010290"/>
    </source>
</evidence>
<dbReference type="STRING" id="51028.A0A0N4VMZ0"/>
<dbReference type="OrthoDB" id="442317at2759"/>
<dbReference type="InterPro" id="IPR027417">
    <property type="entry name" value="P-loop_NTPase"/>
</dbReference>
<dbReference type="InterPro" id="IPR006689">
    <property type="entry name" value="Small_GTPase_ARF/SAR"/>
</dbReference>
<dbReference type="FunFam" id="3.40.50.300:FF:001166">
    <property type="entry name" value="ADP-ribosylation factor D"/>
    <property type="match status" value="1"/>
</dbReference>
<dbReference type="NCBIfam" id="TIGR00231">
    <property type="entry name" value="small_GTP"/>
    <property type="match status" value="1"/>
</dbReference>
<keyword evidence="6" id="KW-0460">Magnesium</keyword>
<evidence type="ECO:0000313" key="8">
    <source>
        <dbReference type="EMBL" id="VDD96785.1"/>
    </source>
</evidence>
<feature type="binding site" evidence="6">
    <location>
        <position position="31"/>
    </location>
    <ligand>
        <name>Mg(2+)</name>
        <dbReference type="ChEBI" id="CHEBI:18420"/>
    </ligand>
</feature>
<dbReference type="PROSITE" id="PS51417">
    <property type="entry name" value="ARF"/>
    <property type="match status" value="1"/>
</dbReference>
<evidence type="ECO:0000313" key="10">
    <source>
        <dbReference type="WBParaSite" id="EVEC_0001233601-mRNA-1"/>
    </source>
</evidence>
<dbReference type="AlphaFoldDB" id="A0A0N4VMZ0"/>
<dbReference type="SUPFAM" id="SSF52540">
    <property type="entry name" value="P-loop containing nucleoside triphosphate hydrolases"/>
    <property type="match status" value="1"/>
</dbReference>
<evidence type="ECO:0000313" key="9">
    <source>
        <dbReference type="Proteomes" id="UP000274131"/>
    </source>
</evidence>
<reference evidence="8 9" key="2">
    <citation type="submission" date="2018-10" db="EMBL/GenBank/DDBJ databases">
        <authorList>
            <consortium name="Pathogen Informatics"/>
        </authorList>
    </citation>
    <scope>NUCLEOTIDE SEQUENCE [LARGE SCALE GENOMIC DNA]</scope>
</reference>
<dbReference type="PANTHER" id="PTHR11711">
    <property type="entry name" value="ADP RIBOSYLATION FACTOR-RELATED"/>
    <property type="match status" value="1"/>
</dbReference>
<feature type="binding site" evidence="5">
    <location>
        <begin position="24"/>
        <end position="31"/>
    </location>
    <ligand>
        <name>GTP</name>
        <dbReference type="ChEBI" id="CHEBI:37565"/>
    </ligand>
</feature>
<dbReference type="GO" id="GO:0046872">
    <property type="term" value="F:metal ion binding"/>
    <property type="evidence" value="ECO:0007669"/>
    <property type="project" value="UniProtKB-KW"/>
</dbReference>
<keyword evidence="6" id="KW-0479">Metal-binding</keyword>
<evidence type="ECO:0000256" key="5">
    <source>
        <dbReference type="PIRSR" id="PIRSR606689-1"/>
    </source>
</evidence>
<sequence length="185" mass="20865">MGLMSEIYSLFGISKRETKILIIGLDNSGKTTILNYLKPSESQTTQVIPTVGFSVETFTSNNMSFTAVDMSGQSRYRNLWESHARDIQGIIYVVDSSDRLRMAVAKDELWLFLEYREIVPLLVFANKMDEKDALDAYDVNLQLGLNLIRSRNWNICASCAVTGDGINNGMKWLAENIKNYMDGKG</sequence>
<feature type="binding site" evidence="5">
    <location>
        <begin position="126"/>
        <end position="129"/>
    </location>
    <ligand>
        <name>GTP</name>
        <dbReference type="ChEBI" id="CHEBI:37565"/>
    </ligand>
</feature>
<dbReference type="Gene3D" id="3.40.50.300">
    <property type="entry name" value="P-loop containing nucleotide triphosphate hydrolases"/>
    <property type="match status" value="1"/>
</dbReference>
<dbReference type="WBParaSite" id="EVEC_0001233601-mRNA-1">
    <property type="protein sequence ID" value="EVEC_0001233601-mRNA-1"/>
    <property type="gene ID" value="EVEC_0001233601"/>
</dbReference>
<keyword evidence="3 5" id="KW-0547">Nucleotide-binding</keyword>
<dbReference type="SMART" id="SM00178">
    <property type="entry name" value="SAR"/>
    <property type="match status" value="1"/>
</dbReference>
<dbReference type="GO" id="GO:0005525">
    <property type="term" value="F:GTP binding"/>
    <property type="evidence" value="ECO:0007669"/>
    <property type="project" value="UniProtKB-KW"/>
</dbReference>
<feature type="binding site" evidence="5">
    <location>
        <position position="72"/>
    </location>
    <ligand>
        <name>GTP</name>
        <dbReference type="ChEBI" id="CHEBI:37565"/>
    </ligand>
</feature>
<keyword evidence="4 5" id="KW-0342">GTP-binding</keyword>
<evidence type="ECO:0000256" key="4">
    <source>
        <dbReference type="ARBA" id="ARBA00023134"/>
    </source>
</evidence>
<dbReference type="InterPro" id="IPR005225">
    <property type="entry name" value="Small_GTP-bd"/>
</dbReference>
<feature type="binding site" evidence="6">
    <location>
        <position position="50"/>
    </location>
    <ligand>
        <name>Mg(2+)</name>
        <dbReference type="ChEBI" id="CHEBI:18420"/>
    </ligand>
</feature>
<name>A0A0N4VMZ0_ENTVE</name>
<gene>
    <name evidence="8" type="ORF">EVEC_LOCUS11536</name>
</gene>
<keyword evidence="9" id="KW-1185">Reference proteome</keyword>
<dbReference type="InterPro" id="IPR024156">
    <property type="entry name" value="Small_GTPase_ARF"/>
</dbReference>
<dbReference type="Pfam" id="PF00025">
    <property type="entry name" value="Arf"/>
    <property type="match status" value="1"/>
</dbReference>
<dbReference type="PRINTS" id="PR00328">
    <property type="entry name" value="SAR1GTPBP"/>
</dbReference>